<dbReference type="InterPro" id="IPR000300">
    <property type="entry name" value="IPPc"/>
</dbReference>
<dbReference type="SUPFAM" id="SSF56219">
    <property type="entry name" value="DNase I-like"/>
    <property type="match status" value="1"/>
</dbReference>
<organism evidence="5 6">
    <name type="scientific">Aristolochia fimbriata</name>
    <name type="common">White veined hardy Dutchman's pipe vine</name>
    <dbReference type="NCBI Taxonomy" id="158543"/>
    <lineage>
        <taxon>Eukaryota</taxon>
        <taxon>Viridiplantae</taxon>
        <taxon>Streptophyta</taxon>
        <taxon>Embryophyta</taxon>
        <taxon>Tracheophyta</taxon>
        <taxon>Spermatophyta</taxon>
        <taxon>Magnoliopsida</taxon>
        <taxon>Magnoliidae</taxon>
        <taxon>Piperales</taxon>
        <taxon>Aristolochiaceae</taxon>
        <taxon>Aristolochia</taxon>
    </lineage>
</organism>
<sequence>MRTNQSGHQKSSWPKTVVRKWLNIRNRADEFHCDYPVKEPRRKSCSDKDGYIFPNEDISGWLAGGIPEILKRPRSEPNIPPANSDCKDLRMFVGTWNVGGKAPHGGLNLKEWLDTPTPADIYILGFQEIVPLNAGNVLGSEDKGPAAKWLSLIRTALNNDRKMDPTLAQIYRRTPQSTESSHPYDRQPSQKPRVSFSDLLSLDDSDSEEEDEDFSGVIDTSIDCFGSHKHGDQRGHYCLAASKQMVGLFLCVWVRRDLCRHICNLKVSCVGRGIMGYLGNKGSISISMTLNQASFCFVCTHLASGEKEGDEIRRNSDVMEILRKTRFPSSSRLPGVPISPQYILDHDKIIWLGDLNYRLAPSGVGDTHELLQNNDWQALLEKDQLRIEQRAGRVFKGWEEGRIYFAPTYKYIANSDRYVVELSKSREKRRTPAWCDRILWRGDGLKQICYVRGESKFSDHRPVFSLFSVHRDVAAAPPSSACRNNNEEGKSRKSYSGHCYSSNARVEAEEQLLRQAEPQLQWRSLMSQIIAMENRDRRA</sequence>
<dbReference type="PANTHER" id="PTHR45666">
    <property type="entry name" value="TYPE IV INOSITOL POLYPHOSPHATE 5-PHOSPHATASE 9"/>
    <property type="match status" value="1"/>
</dbReference>
<evidence type="ECO:0000259" key="4">
    <source>
        <dbReference type="SMART" id="SM00128"/>
    </source>
</evidence>
<comment type="similarity">
    <text evidence="1">Belongs to the inositol polyphosphate 5-phosphatase family.</text>
</comment>
<dbReference type="GO" id="GO:0004445">
    <property type="term" value="F:inositol-polyphosphate 5-phosphatase activity"/>
    <property type="evidence" value="ECO:0007669"/>
    <property type="project" value="InterPro"/>
</dbReference>
<feature type="region of interest" description="Disordered" evidence="3">
    <location>
        <begin position="173"/>
        <end position="194"/>
    </location>
</feature>
<evidence type="ECO:0000313" key="6">
    <source>
        <dbReference type="Proteomes" id="UP000825729"/>
    </source>
</evidence>
<reference evidence="5 6" key="1">
    <citation type="submission" date="2021-07" db="EMBL/GenBank/DDBJ databases">
        <title>The Aristolochia fimbriata genome: insights into angiosperm evolution, floral development and chemical biosynthesis.</title>
        <authorList>
            <person name="Jiao Y."/>
        </authorList>
    </citation>
    <scope>NUCLEOTIDE SEQUENCE [LARGE SCALE GENOMIC DNA]</scope>
    <source>
        <strain evidence="5">IBCAS-2021</strain>
        <tissue evidence="5">Leaf</tissue>
    </source>
</reference>
<accession>A0AAV7F127</accession>
<dbReference type="Pfam" id="PF22669">
    <property type="entry name" value="Exo_endo_phos2"/>
    <property type="match status" value="1"/>
</dbReference>
<dbReference type="Gene3D" id="3.60.10.10">
    <property type="entry name" value="Endonuclease/exonuclease/phosphatase"/>
    <property type="match status" value="1"/>
</dbReference>
<feature type="compositionally biased region" description="Polar residues" evidence="3">
    <location>
        <begin position="174"/>
        <end position="192"/>
    </location>
</feature>
<dbReference type="SMART" id="SM00128">
    <property type="entry name" value="IPPc"/>
    <property type="match status" value="1"/>
</dbReference>
<dbReference type="GO" id="GO:0046856">
    <property type="term" value="P:phosphatidylinositol dephosphorylation"/>
    <property type="evidence" value="ECO:0007669"/>
    <property type="project" value="InterPro"/>
</dbReference>
<keyword evidence="2" id="KW-0378">Hydrolase</keyword>
<name>A0AAV7F127_ARIFI</name>
<dbReference type="PANTHER" id="PTHR45666:SF15">
    <property type="entry name" value="TYPE I INOSITOL POLYPHOSPHATE 5-PHOSPHATASE 8"/>
    <property type="match status" value="1"/>
</dbReference>
<proteinExistence type="inferred from homology"/>
<dbReference type="InterPro" id="IPR045849">
    <property type="entry name" value="IP5P_plant"/>
</dbReference>
<evidence type="ECO:0000256" key="3">
    <source>
        <dbReference type="SAM" id="MobiDB-lite"/>
    </source>
</evidence>
<dbReference type="GO" id="GO:0034485">
    <property type="term" value="F:phosphatidylinositol-3,4,5-trisphosphate 5-phosphatase activity"/>
    <property type="evidence" value="ECO:0007669"/>
    <property type="project" value="TreeGrafter"/>
</dbReference>
<evidence type="ECO:0000313" key="5">
    <source>
        <dbReference type="EMBL" id="KAG9453642.1"/>
    </source>
</evidence>
<comment type="caution">
    <text evidence="5">The sequence shown here is derived from an EMBL/GenBank/DDBJ whole genome shotgun (WGS) entry which is preliminary data.</text>
</comment>
<evidence type="ECO:0000256" key="1">
    <source>
        <dbReference type="ARBA" id="ARBA00010768"/>
    </source>
</evidence>
<dbReference type="EMBL" id="JAINDJ010000003">
    <property type="protein sequence ID" value="KAG9453642.1"/>
    <property type="molecule type" value="Genomic_DNA"/>
</dbReference>
<dbReference type="InterPro" id="IPR036691">
    <property type="entry name" value="Endo/exonu/phosph_ase_sf"/>
</dbReference>
<feature type="domain" description="Inositol polyphosphate-related phosphatase" evidence="4">
    <location>
        <begin position="87"/>
        <end position="475"/>
    </location>
</feature>
<evidence type="ECO:0000256" key="2">
    <source>
        <dbReference type="ARBA" id="ARBA00022801"/>
    </source>
</evidence>
<dbReference type="AlphaFoldDB" id="A0AAV7F127"/>
<dbReference type="Proteomes" id="UP000825729">
    <property type="component" value="Unassembled WGS sequence"/>
</dbReference>
<keyword evidence="6" id="KW-1185">Reference proteome</keyword>
<protein>
    <recommendedName>
        <fullName evidence="4">Inositol polyphosphate-related phosphatase domain-containing protein</fullName>
    </recommendedName>
</protein>
<dbReference type="GO" id="GO:0004439">
    <property type="term" value="F:phosphatidylinositol-4,5-bisphosphate 5-phosphatase activity"/>
    <property type="evidence" value="ECO:0007669"/>
    <property type="project" value="TreeGrafter"/>
</dbReference>
<gene>
    <name evidence="5" type="ORF">H6P81_006546</name>
</gene>